<dbReference type="eggNOG" id="ENOG5030JQ7">
    <property type="taxonomic scope" value="Bacteria"/>
</dbReference>
<reference evidence="1 2" key="1">
    <citation type="submission" date="2013-06" db="EMBL/GenBank/DDBJ databases">
        <title>Draft genome sequence of Thauera terpenica.</title>
        <authorList>
            <person name="Liu B."/>
            <person name="Frostegard A.H."/>
            <person name="Shapleigh J.P."/>
        </authorList>
    </citation>
    <scope>NUCLEOTIDE SEQUENCE [LARGE SCALE GENOMIC DNA]</scope>
    <source>
        <strain evidence="1 2">58Eu</strain>
    </source>
</reference>
<keyword evidence="2" id="KW-1185">Reference proteome</keyword>
<protein>
    <submittedName>
        <fullName evidence="1">Uncharacterized protein</fullName>
    </submittedName>
</protein>
<dbReference type="PATRIC" id="fig|1348657.5.peg.2901"/>
<dbReference type="Proteomes" id="UP000015455">
    <property type="component" value="Unassembled WGS sequence"/>
</dbReference>
<name>S9ZJ77_9RHOO</name>
<accession>S9ZJ77</accession>
<gene>
    <name evidence="1" type="ORF">M622_18195</name>
</gene>
<proteinExistence type="predicted"/>
<sequence length="374" mass="41553">MQALAEGRESDARDALNQLRNKIPDSAGAWLDLAILHCSLGDQAIAEALFTEIESRFSPPAAILEIIALQRATQCKPAAMKRRRTSLQITRGYDSNANQGASNPNFSIGSGINRIELTVQPAFQPISDQYAAISIDSREKRSSSKGYDSFIKLRLRSYDTLSHLDTGALIAGLEEGWQVNDWKFEGSATAGFTSLGGKPYMYQMQVQANALVPTPLPAGWSFVVGGGLARSHYAELSSSDGYILESWTSLRKRRPNIEWQFNAGAMHDKAINRRPGGNRSGVFGVISVHFKVASDIEAEMSWQQQRWLSKERYAPGLIDIRRDQASALFTTTASIPLTKNSFFITEIQALKNRENISIFGYESTVLQFSWQYRL</sequence>
<evidence type="ECO:0000313" key="1">
    <source>
        <dbReference type="EMBL" id="EPZ14611.1"/>
    </source>
</evidence>
<dbReference type="EMBL" id="ATJV01000075">
    <property type="protein sequence ID" value="EPZ14611.1"/>
    <property type="molecule type" value="Genomic_DNA"/>
</dbReference>
<dbReference type="AlphaFoldDB" id="S9ZJ77"/>
<evidence type="ECO:0000313" key="2">
    <source>
        <dbReference type="Proteomes" id="UP000015455"/>
    </source>
</evidence>
<organism evidence="1 2">
    <name type="scientific">Thauera terpenica 58Eu</name>
    <dbReference type="NCBI Taxonomy" id="1348657"/>
    <lineage>
        <taxon>Bacteria</taxon>
        <taxon>Pseudomonadati</taxon>
        <taxon>Pseudomonadota</taxon>
        <taxon>Betaproteobacteria</taxon>
        <taxon>Rhodocyclales</taxon>
        <taxon>Zoogloeaceae</taxon>
        <taxon>Thauera</taxon>
    </lineage>
</organism>
<comment type="caution">
    <text evidence="1">The sequence shown here is derived from an EMBL/GenBank/DDBJ whole genome shotgun (WGS) entry which is preliminary data.</text>
</comment>
<dbReference type="STRING" id="1348657.M622_18195"/>